<evidence type="ECO:0000256" key="11">
    <source>
        <dbReference type="ARBA" id="ARBA00061209"/>
    </source>
</evidence>
<feature type="domain" description="RING-type" evidence="16">
    <location>
        <begin position="201"/>
        <end position="245"/>
    </location>
</feature>
<evidence type="ECO:0000313" key="18">
    <source>
        <dbReference type="Proteomes" id="UP000267821"/>
    </source>
</evidence>
<dbReference type="GO" id="GO:0097271">
    <property type="term" value="P:protein localization to bud neck"/>
    <property type="evidence" value="ECO:0007669"/>
    <property type="project" value="UniProtKB-ARBA"/>
</dbReference>
<dbReference type="PANTHER" id="PTHR15067:SF7">
    <property type="entry name" value="E3 UBIQUITIN-PROTEIN LIGASE DMA1-RELATED"/>
    <property type="match status" value="1"/>
</dbReference>
<evidence type="ECO:0000259" key="16">
    <source>
        <dbReference type="PROSITE" id="PS50089"/>
    </source>
</evidence>
<accession>A0A3N4M3J7</accession>
<organism evidence="17 18">
    <name type="scientific">Terfezia boudieri ATCC MYA-4762</name>
    <dbReference type="NCBI Taxonomy" id="1051890"/>
    <lineage>
        <taxon>Eukaryota</taxon>
        <taxon>Fungi</taxon>
        <taxon>Dikarya</taxon>
        <taxon>Ascomycota</taxon>
        <taxon>Pezizomycotina</taxon>
        <taxon>Pezizomycetes</taxon>
        <taxon>Pezizales</taxon>
        <taxon>Pezizaceae</taxon>
        <taxon>Terfezia</taxon>
    </lineage>
</organism>
<dbReference type="OrthoDB" id="687730at2759"/>
<dbReference type="FunFam" id="3.30.40.10:FF:000426">
    <property type="entry name" value="DMA1p Ubiquitin-protein ligase (E3)"/>
    <property type="match status" value="1"/>
</dbReference>
<dbReference type="Proteomes" id="UP000267821">
    <property type="component" value="Unassembled WGS sequence"/>
</dbReference>
<evidence type="ECO:0000256" key="12">
    <source>
        <dbReference type="ARBA" id="ARBA00080465"/>
    </source>
</evidence>
<dbReference type="Pfam" id="PF17123">
    <property type="entry name" value="zf-RING_11"/>
    <property type="match status" value="1"/>
</dbReference>
<proteinExistence type="inferred from homology"/>
<dbReference type="GO" id="GO:0090337">
    <property type="term" value="P:regulation of formin-nucleated actin cable assembly"/>
    <property type="evidence" value="ECO:0007669"/>
    <property type="project" value="UniProtKB-ARBA"/>
</dbReference>
<keyword evidence="18" id="KW-1185">Reference proteome</keyword>
<evidence type="ECO:0000256" key="9">
    <source>
        <dbReference type="ARBA" id="ARBA00022833"/>
    </source>
</evidence>
<dbReference type="PROSITE" id="PS50089">
    <property type="entry name" value="ZF_RING_2"/>
    <property type="match status" value="1"/>
</dbReference>
<dbReference type="FunCoup" id="A0A3N4M3J7">
    <property type="interactions" value="120"/>
</dbReference>
<dbReference type="EMBL" id="ML121527">
    <property type="protein sequence ID" value="RPB29724.1"/>
    <property type="molecule type" value="Genomic_DNA"/>
</dbReference>
<evidence type="ECO:0000256" key="14">
    <source>
        <dbReference type="SAM" id="MobiDB-lite"/>
    </source>
</evidence>
<keyword evidence="7 13" id="KW-0863">Zinc-finger</keyword>
<name>A0A3N4M3J7_9PEZI</name>
<dbReference type="PROSITE" id="PS50006">
    <property type="entry name" value="FHA_DOMAIN"/>
    <property type="match status" value="1"/>
</dbReference>
<feature type="compositionally biased region" description="Gly residues" evidence="14">
    <location>
        <begin position="361"/>
        <end position="371"/>
    </location>
</feature>
<keyword evidence="8" id="KW-0833">Ubl conjugation pathway</keyword>
<dbReference type="InterPro" id="IPR000253">
    <property type="entry name" value="FHA_dom"/>
</dbReference>
<dbReference type="InterPro" id="IPR042823">
    <property type="entry name" value="Dma1/Dma2_RING-H2"/>
</dbReference>
<dbReference type="Gene3D" id="2.60.200.20">
    <property type="match status" value="1"/>
</dbReference>
<dbReference type="InParanoid" id="A0A3N4M3J7"/>
<evidence type="ECO:0000256" key="3">
    <source>
        <dbReference type="ARBA" id="ARBA00012483"/>
    </source>
</evidence>
<dbReference type="FunFam" id="2.60.200.20:FF:000030">
    <property type="entry name" value="FHA domain-containing protein"/>
    <property type="match status" value="1"/>
</dbReference>
<evidence type="ECO:0000313" key="17">
    <source>
        <dbReference type="EMBL" id="RPB29724.1"/>
    </source>
</evidence>
<comment type="catalytic activity">
    <reaction evidence="1">
        <text>S-ubiquitinyl-[E2 ubiquitin-conjugating enzyme]-L-cysteine + [acceptor protein]-L-lysine = [E2 ubiquitin-conjugating enzyme]-L-cysteine + N(6)-ubiquitinyl-[acceptor protein]-L-lysine.</text>
        <dbReference type="EC" id="2.3.2.27"/>
    </reaction>
</comment>
<evidence type="ECO:0000256" key="13">
    <source>
        <dbReference type="PROSITE-ProRule" id="PRU00175"/>
    </source>
</evidence>
<comment type="subcellular location">
    <subcellularLocation>
        <location evidence="2">Cytoplasm</location>
    </subcellularLocation>
</comment>
<dbReference type="STRING" id="1051890.A0A3N4M3J7"/>
<dbReference type="CDD" id="cd16458">
    <property type="entry name" value="RING-H2_Dmap-like"/>
    <property type="match status" value="1"/>
</dbReference>
<gene>
    <name evidence="17" type="ORF">L211DRAFT_776311</name>
</gene>
<dbReference type="SMART" id="SM00240">
    <property type="entry name" value="FHA"/>
    <property type="match status" value="1"/>
</dbReference>
<evidence type="ECO:0000256" key="6">
    <source>
        <dbReference type="ARBA" id="ARBA00022723"/>
    </source>
</evidence>
<dbReference type="GO" id="GO:0000151">
    <property type="term" value="C:ubiquitin ligase complex"/>
    <property type="evidence" value="ECO:0007669"/>
    <property type="project" value="TreeGrafter"/>
</dbReference>
<evidence type="ECO:0000259" key="15">
    <source>
        <dbReference type="PROSITE" id="PS50006"/>
    </source>
</evidence>
<dbReference type="GO" id="GO:0008270">
    <property type="term" value="F:zinc ion binding"/>
    <property type="evidence" value="ECO:0007669"/>
    <property type="project" value="UniProtKB-KW"/>
</dbReference>
<dbReference type="PANTHER" id="PTHR15067">
    <property type="entry name" value="E3 UBIQUITIN-PROTEIN LIGASE RNF8"/>
    <property type="match status" value="1"/>
</dbReference>
<dbReference type="Pfam" id="PF00498">
    <property type="entry name" value="FHA"/>
    <property type="match status" value="1"/>
</dbReference>
<dbReference type="SUPFAM" id="SSF49879">
    <property type="entry name" value="SMAD/FHA domain"/>
    <property type="match status" value="1"/>
</dbReference>
<evidence type="ECO:0000256" key="4">
    <source>
        <dbReference type="ARBA" id="ARBA00022490"/>
    </source>
</evidence>
<dbReference type="InterPro" id="IPR008984">
    <property type="entry name" value="SMAD_FHA_dom_sf"/>
</dbReference>
<dbReference type="GO" id="GO:0032153">
    <property type="term" value="C:cell division site"/>
    <property type="evidence" value="ECO:0007669"/>
    <property type="project" value="TreeGrafter"/>
</dbReference>
<comment type="similarity">
    <text evidence="11">Belongs to the DMA1 family.</text>
</comment>
<dbReference type="GO" id="GO:0051865">
    <property type="term" value="P:protein autoubiquitination"/>
    <property type="evidence" value="ECO:0007669"/>
    <property type="project" value="UniProtKB-ARBA"/>
</dbReference>
<keyword evidence="5" id="KW-0808">Transferase</keyword>
<keyword evidence="10" id="KW-0131">Cell cycle</keyword>
<dbReference type="InterPro" id="IPR001841">
    <property type="entry name" value="Znf_RING"/>
</dbReference>
<dbReference type="AlphaFoldDB" id="A0A3N4M3J7"/>
<dbReference type="EC" id="2.3.2.27" evidence="3"/>
<dbReference type="GO" id="GO:0000132">
    <property type="term" value="P:establishment of mitotic spindle orientation"/>
    <property type="evidence" value="ECO:0007669"/>
    <property type="project" value="UniProtKB-ARBA"/>
</dbReference>
<keyword evidence="4" id="KW-0963">Cytoplasm</keyword>
<sequence>MRGNLGLSATAPRTSAPTEPPAASIRFTPHMDIRASREALTFAPIERVLRTGQEIIRVGRYSERDNGPTARDPSGINTAPVGFKSKVVSRRHCEFWYDNGQWYVKDVKSSSGTFLNHIRLSAPGAESKAFPLYDGDVLQLGIDFKGGEEPIFRCVKIRVELNRAWQKGLNNFNMSAHKRIRNMAASSRPQGDTSSLHTSECSICLMSVAPCQALFVAPCSHVWHFKCIRPLVLKSYPVFLCPNCRAIADLDRDIEDDELEMYNTTNATDGDGKSEHSSANNETHVGHNTRHHDHDDDAGDDDPEDGGAAGTGEEGIEGISQQQSHRNRIQQADNDSIDSRSSGDNGYVRGRDNVDSDDSGSGSGRRTGGVSRGPMTPRNDIGPFVFDGAASRRGRGSEEALVEL</sequence>
<feature type="region of interest" description="Disordered" evidence="14">
    <location>
        <begin position="264"/>
        <end position="404"/>
    </location>
</feature>
<dbReference type="GO" id="GO:0000921">
    <property type="term" value="P:septin ring assembly"/>
    <property type="evidence" value="ECO:0007669"/>
    <property type="project" value="UniProtKB-ARBA"/>
</dbReference>
<evidence type="ECO:0000256" key="5">
    <source>
        <dbReference type="ARBA" id="ARBA00022679"/>
    </source>
</evidence>
<evidence type="ECO:0000256" key="10">
    <source>
        <dbReference type="ARBA" id="ARBA00023306"/>
    </source>
</evidence>
<evidence type="ECO:0000256" key="1">
    <source>
        <dbReference type="ARBA" id="ARBA00000900"/>
    </source>
</evidence>
<dbReference type="SUPFAM" id="SSF57850">
    <property type="entry name" value="RING/U-box"/>
    <property type="match status" value="1"/>
</dbReference>
<evidence type="ECO:0000256" key="2">
    <source>
        <dbReference type="ARBA" id="ARBA00004496"/>
    </source>
</evidence>
<evidence type="ECO:0000256" key="8">
    <source>
        <dbReference type="ARBA" id="ARBA00022786"/>
    </source>
</evidence>
<dbReference type="GO" id="GO:0061630">
    <property type="term" value="F:ubiquitin protein ligase activity"/>
    <property type="evidence" value="ECO:0007669"/>
    <property type="project" value="UniProtKB-EC"/>
</dbReference>
<dbReference type="GO" id="GO:0031578">
    <property type="term" value="P:mitotic spindle orientation checkpoint signaling"/>
    <property type="evidence" value="ECO:0007669"/>
    <property type="project" value="UniProtKB-ARBA"/>
</dbReference>
<feature type="compositionally biased region" description="Polar residues" evidence="14">
    <location>
        <begin position="319"/>
        <end position="344"/>
    </location>
</feature>
<evidence type="ECO:0000256" key="7">
    <source>
        <dbReference type="ARBA" id="ARBA00022771"/>
    </source>
</evidence>
<dbReference type="SMART" id="SM00184">
    <property type="entry name" value="RING"/>
    <property type="match status" value="1"/>
</dbReference>
<reference evidence="17 18" key="1">
    <citation type="journal article" date="2018" name="Nat. Ecol. Evol.">
        <title>Pezizomycetes genomes reveal the molecular basis of ectomycorrhizal truffle lifestyle.</title>
        <authorList>
            <person name="Murat C."/>
            <person name="Payen T."/>
            <person name="Noel B."/>
            <person name="Kuo A."/>
            <person name="Morin E."/>
            <person name="Chen J."/>
            <person name="Kohler A."/>
            <person name="Krizsan K."/>
            <person name="Balestrini R."/>
            <person name="Da Silva C."/>
            <person name="Montanini B."/>
            <person name="Hainaut M."/>
            <person name="Levati E."/>
            <person name="Barry K.W."/>
            <person name="Belfiori B."/>
            <person name="Cichocki N."/>
            <person name="Clum A."/>
            <person name="Dockter R.B."/>
            <person name="Fauchery L."/>
            <person name="Guy J."/>
            <person name="Iotti M."/>
            <person name="Le Tacon F."/>
            <person name="Lindquist E.A."/>
            <person name="Lipzen A."/>
            <person name="Malagnac F."/>
            <person name="Mello A."/>
            <person name="Molinier V."/>
            <person name="Miyauchi S."/>
            <person name="Poulain J."/>
            <person name="Riccioni C."/>
            <person name="Rubini A."/>
            <person name="Sitrit Y."/>
            <person name="Splivallo R."/>
            <person name="Traeger S."/>
            <person name="Wang M."/>
            <person name="Zifcakova L."/>
            <person name="Wipf D."/>
            <person name="Zambonelli A."/>
            <person name="Paolocci F."/>
            <person name="Nowrousian M."/>
            <person name="Ottonello S."/>
            <person name="Baldrian P."/>
            <person name="Spatafora J.W."/>
            <person name="Henrissat B."/>
            <person name="Nagy L.G."/>
            <person name="Aury J.M."/>
            <person name="Wincker P."/>
            <person name="Grigoriev I.V."/>
            <person name="Bonfante P."/>
            <person name="Martin F.M."/>
        </authorList>
    </citation>
    <scope>NUCLEOTIDE SEQUENCE [LARGE SCALE GENOMIC DNA]</scope>
    <source>
        <strain evidence="17 18">ATCC MYA-4762</strain>
    </source>
</reference>
<dbReference type="InterPro" id="IPR013083">
    <property type="entry name" value="Znf_RING/FYVE/PHD"/>
</dbReference>
<keyword evidence="9" id="KW-0862">Zinc</keyword>
<dbReference type="Gene3D" id="3.30.40.10">
    <property type="entry name" value="Zinc/RING finger domain, C3HC4 (zinc finger)"/>
    <property type="match status" value="1"/>
</dbReference>
<dbReference type="GO" id="GO:0005829">
    <property type="term" value="C:cytosol"/>
    <property type="evidence" value="ECO:0007669"/>
    <property type="project" value="TreeGrafter"/>
</dbReference>
<feature type="compositionally biased region" description="Acidic residues" evidence="14">
    <location>
        <begin position="296"/>
        <end position="305"/>
    </location>
</feature>
<feature type="domain" description="FHA" evidence="15">
    <location>
        <begin position="56"/>
        <end position="120"/>
    </location>
</feature>
<protein>
    <recommendedName>
        <fullName evidence="3">RING-type E3 ubiquitin transferase</fullName>
        <ecNumber evidence="3">2.3.2.27</ecNumber>
    </recommendedName>
    <alternativeName>
        <fullName evidence="12">Checkpoint forkhead associated with RING domains-containing protein 1</fullName>
    </alternativeName>
</protein>
<dbReference type="GO" id="GO:0006511">
    <property type="term" value="P:ubiquitin-dependent protein catabolic process"/>
    <property type="evidence" value="ECO:0007669"/>
    <property type="project" value="TreeGrafter"/>
</dbReference>
<feature type="region of interest" description="Disordered" evidence="14">
    <location>
        <begin position="1"/>
        <end position="24"/>
    </location>
</feature>
<keyword evidence="6" id="KW-0479">Metal-binding</keyword>